<dbReference type="OrthoDB" id="8527901at2"/>
<dbReference type="InterPro" id="IPR027417">
    <property type="entry name" value="P-loop_NTPase"/>
</dbReference>
<evidence type="ECO:0000313" key="3">
    <source>
        <dbReference type="EMBL" id="AIR96059.1"/>
    </source>
</evidence>
<proteinExistence type="predicted"/>
<evidence type="ECO:0000256" key="2">
    <source>
        <dbReference type="SAM" id="MobiDB-lite"/>
    </source>
</evidence>
<protein>
    <submittedName>
        <fullName evidence="3">Uncharacterized protein</fullName>
    </submittedName>
</protein>
<dbReference type="STRING" id="1907.SGLAU_00135"/>
<feature type="region of interest" description="Disordered" evidence="2">
    <location>
        <begin position="812"/>
        <end position="879"/>
    </location>
</feature>
<feature type="compositionally biased region" description="Low complexity" evidence="2">
    <location>
        <begin position="502"/>
        <end position="514"/>
    </location>
</feature>
<dbReference type="RefSeq" id="WP_043497223.1">
    <property type="nucleotide sequence ID" value="NZ_CP009438.1"/>
</dbReference>
<organism evidence="3 4">
    <name type="scientific">Streptomyces glaucescens</name>
    <dbReference type="NCBI Taxonomy" id="1907"/>
    <lineage>
        <taxon>Bacteria</taxon>
        <taxon>Bacillati</taxon>
        <taxon>Actinomycetota</taxon>
        <taxon>Actinomycetes</taxon>
        <taxon>Kitasatosporales</taxon>
        <taxon>Streptomycetaceae</taxon>
        <taxon>Streptomyces</taxon>
    </lineage>
</organism>
<evidence type="ECO:0000256" key="1">
    <source>
        <dbReference type="SAM" id="Coils"/>
    </source>
</evidence>
<keyword evidence="4" id="KW-1185">Reference proteome</keyword>
<feature type="compositionally biased region" description="Basic and acidic residues" evidence="2">
    <location>
        <begin position="819"/>
        <end position="866"/>
    </location>
</feature>
<dbReference type="eggNOG" id="COG1196">
    <property type="taxonomic scope" value="Bacteria"/>
</dbReference>
<reference evidence="4" key="1">
    <citation type="journal article" date="2015" name="J. Biotechnol.">
        <title>Complete genome sequence of the actinobacterium Streptomyces glaucescens GLA.O (DSM 40922) consisting of a linear chromosome and one linear plasmid.</title>
        <authorList>
            <person name="Ortseifen V."/>
            <person name="Winkler A."/>
            <person name="Albersmeier A."/>
            <person name="Wendler S."/>
            <person name="Puhler A."/>
            <person name="Kalinowski J."/>
            <person name="Ruckert C."/>
        </authorList>
    </citation>
    <scope>NUCLEOTIDE SEQUENCE [LARGE SCALE GENOMIC DNA]</scope>
    <source>
        <strain evidence="4">DSM 40922 / GLA O</strain>
    </source>
</reference>
<dbReference type="EMBL" id="CP009438">
    <property type="protein sequence ID" value="AIR96059.1"/>
    <property type="molecule type" value="Genomic_DNA"/>
</dbReference>
<dbReference type="KEGG" id="sgu:SGLAU_00135"/>
<dbReference type="HOGENOM" id="CLU_005532_0_0_11"/>
<feature type="coiled-coil region" evidence="1">
    <location>
        <begin position="981"/>
        <end position="1015"/>
    </location>
</feature>
<dbReference type="SUPFAM" id="SSF52540">
    <property type="entry name" value="P-loop containing nucleoside triphosphate hydrolases"/>
    <property type="match status" value="1"/>
</dbReference>
<sequence>MSDILDLDFALPPTPAPSGNTGRFGGRWRLVGAGLSNVWRYGDLELPAASGRLLLRGPNGTGKTTALEALWPYLLDLNGAKLAAGKARPTTLKLLMSEGAPAKGRRYGYLWLTFAAPAGEPAPNTPDGAADGVVSFGVRLQYSPSSTPAVRVVPFTVPGQPLKDLALRGPHNSALEHEEFSDRVEAAGGRVFAEPEDYIEELAARIWSTTSGELRLLASRLREVRNPTLLGDVSPAAAADALRQSLPGVAEDVLTATAEALAESDTTREAFERDEHAATLLEEFARVWTGHAVDVTRTAHTAARHAHDDASIRKRRVQQCTGLLESAKAEADQAAGDVQRLDNAHQKAQAAVRAIETSDAYRSHGHVMGLRKRLRAEQRAASSSYDSLHTAAQQARTQTKTGQDALDDAIGDIEDTLADAEAAGSPPVALETLLAHHPRARVTRPVADRIADPGPGITLIHDREGLDQLATTLRTRAQEHRSTADRATLVLRDHDPVAAAEKTAATTHRTAAGAESAYDEASQAHDRATAAARSAARQALAELTRWAPEHPALRGLHDEAPLAGDELTVWDTDDVEALIHAEPAAVRDQLNTWADQALRIGETLAAGHESAAQQHLATAASLDSTAAQHRTEAHHLRSGRLLPLPRPAWAGPGEDDTALGSLLEWHPTLDDADDYKALLELALASSGILGAHLHEGGATTHAWHISPAGAVQEHNLTAVLDIAPSHPHTDLARALLQRIALADTATTSDRPDTPALVVGRDGTFTAGPLAADPATALRAASNQIPAASHIGARTRLARARARADELDATAQELETSAANERRLAGERRQQRDALRAEGRGFPPRDELTTAEAERARTAKTAHERHGAARTLRGRADDAAAEHTRLRTAWETRARSLGLPADPGGLAQLIDTSQASAQQLNGYATQLTTRLLPRIQRIVGALPDEAALAERLAELQHTAQDMHTTVLETQAELTEAQSHGDADDAARRYEQATAQAKDLHQQLKQAAAQVLIAEKRLSTCESDLTAAQERLNESLPLQKTTRAHLTALLACPPLTQALGADARLTAKDTDTADLLTAVDDLLAGRPTASKKTLGEHYDAVRAELAQTWTIAHDDSPAGIEELDTFVLTHAETHYDPLTAAQRAKALAGRAKAALDAAEAAALRDFVIGRLPSAIGTAWAALTGWKKTVNRKMRAAQASSGVGVQVQTDLRSDLDAATRTVYELSCTVGDALRTDAQKEEVGQALQSLLAAADGSTMQERLAAAVDIRSWVEVRYLVERPGPDGKPVTGLWGSRTGLSGGERRLVVLAPMLAAIAASYDRFTSTGLRLVPLDEVPAEVDERGREGLARYLAELDLDILCTSYLWDGAPGAWDGIDAHDLEAGADSTVVAFPMLIRSGQDLPGDTGSAPQAGGVA</sequence>
<gene>
    <name evidence="3" type="ORF">SGLAU_00135</name>
</gene>
<dbReference type="eggNOG" id="COG0419">
    <property type="taxonomic scope" value="Bacteria"/>
</dbReference>
<keyword evidence="1" id="KW-0175">Coiled coil</keyword>
<dbReference type="Proteomes" id="UP000029482">
    <property type="component" value="Chromosome"/>
</dbReference>
<feature type="region of interest" description="Disordered" evidence="2">
    <location>
        <begin position="502"/>
        <end position="535"/>
    </location>
</feature>
<name>A0A089X4T5_STRGA</name>
<evidence type="ECO:0000313" key="4">
    <source>
        <dbReference type="Proteomes" id="UP000029482"/>
    </source>
</evidence>
<dbReference type="Pfam" id="PF13558">
    <property type="entry name" value="SbcC_Walker_B"/>
    <property type="match status" value="1"/>
</dbReference>
<feature type="region of interest" description="Disordered" evidence="2">
    <location>
        <begin position="384"/>
        <end position="403"/>
    </location>
</feature>
<feature type="compositionally biased region" description="Low complexity" evidence="2">
    <location>
        <begin position="390"/>
        <end position="399"/>
    </location>
</feature>
<accession>A0A089X4T5</accession>